<organism evidence="3 4">
    <name type="scientific">Triparma retinervis</name>
    <dbReference type="NCBI Taxonomy" id="2557542"/>
    <lineage>
        <taxon>Eukaryota</taxon>
        <taxon>Sar</taxon>
        <taxon>Stramenopiles</taxon>
        <taxon>Ochrophyta</taxon>
        <taxon>Bolidophyceae</taxon>
        <taxon>Parmales</taxon>
        <taxon>Triparmaceae</taxon>
        <taxon>Triparma</taxon>
    </lineage>
</organism>
<proteinExistence type="predicted"/>
<feature type="transmembrane region" description="Helical" evidence="2">
    <location>
        <begin position="106"/>
        <end position="126"/>
    </location>
</feature>
<keyword evidence="4" id="KW-1185">Reference proteome</keyword>
<evidence type="ECO:0000313" key="3">
    <source>
        <dbReference type="EMBL" id="GMH55760.1"/>
    </source>
</evidence>
<sequence>MINYPPTISIIISILILSTSSFNLHIASSTTRSPRSPFLPRTLLSSTPTPPNTPDENGDLYDDPNAPLYDDQVDYKAPELSDSMKARLKNEAQSFGADYNTKSPPYILYISGFIVLLIAVGGQGIFF</sequence>
<keyword evidence="2" id="KW-0472">Membrane</keyword>
<reference evidence="3" key="1">
    <citation type="submission" date="2022-07" db="EMBL/GenBank/DDBJ databases">
        <title>Genome analysis of Parmales, a sister group of diatoms, reveals the evolutionary specialization of diatoms from phago-mixotrophs to photoautotrophs.</title>
        <authorList>
            <person name="Ban H."/>
            <person name="Sato S."/>
            <person name="Yoshikawa S."/>
            <person name="Kazumasa Y."/>
            <person name="Nakamura Y."/>
            <person name="Ichinomiya M."/>
            <person name="Saitoh K."/>
            <person name="Sato N."/>
            <person name="Blanc-Mathieu R."/>
            <person name="Endo H."/>
            <person name="Kuwata A."/>
            <person name="Ogata H."/>
        </authorList>
    </citation>
    <scope>NUCLEOTIDE SEQUENCE</scope>
</reference>
<feature type="region of interest" description="Disordered" evidence="1">
    <location>
        <begin position="29"/>
        <end position="72"/>
    </location>
</feature>
<keyword evidence="2" id="KW-0812">Transmembrane</keyword>
<comment type="caution">
    <text evidence="3">The sequence shown here is derived from an EMBL/GenBank/DDBJ whole genome shotgun (WGS) entry which is preliminary data.</text>
</comment>
<gene>
    <name evidence="3" type="ORF">TrRE_jg10932</name>
</gene>
<evidence type="ECO:0000256" key="1">
    <source>
        <dbReference type="SAM" id="MobiDB-lite"/>
    </source>
</evidence>
<feature type="compositionally biased region" description="Low complexity" evidence="1">
    <location>
        <begin position="29"/>
        <end position="47"/>
    </location>
</feature>
<evidence type="ECO:0000313" key="4">
    <source>
        <dbReference type="Proteomes" id="UP001165082"/>
    </source>
</evidence>
<protein>
    <recommendedName>
        <fullName evidence="5">Transmembrane protein</fullName>
    </recommendedName>
</protein>
<evidence type="ECO:0000256" key="2">
    <source>
        <dbReference type="SAM" id="Phobius"/>
    </source>
</evidence>
<dbReference type="AlphaFoldDB" id="A0A9W7DVJ1"/>
<feature type="transmembrane region" description="Helical" evidence="2">
    <location>
        <begin position="6"/>
        <end position="26"/>
    </location>
</feature>
<dbReference type="EMBL" id="BRXZ01000853">
    <property type="protein sequence ID" value="GMH55760.1"/>
    <property type="molecule type" value="Genomic_DNA"/>
</dbReference>
<dbReference type="Proteomes" id="UP001165082">
    <property type="component" value="Unassembled WGS sequence"/>
</dbReference>
<name>A0A9W7DVJ1_9STRA</name>
<evidence type="ECO:0008006" key="5">
    <source>
        <dbReference type="Google" id="ProtNLM"/>
    </source>
</evidence>
<dbReference type="OrthoDB" id="10398895at2759"/>
<keyword evidence="2" id="KW-1133">Transmembrane helix</keyword>
<accession>A0A9W7DVJ1</accession>